<protein>
    <recommendedName>
        <fullName evidence="4">Membrane protein YkvI</fullName>
    </recommendedName>
</protein>
<keyword evidence="1" id="KW-0812">Transmembrane</keyword>
<keyword evidence="1" id="KW-0472">Membrane</keyword>
<sequence>MKDVLRLGAVFIGLMVGGGFASGQEVIQFFSAFGRPGLLGCLVSGALFAVLVLELYAIGCQLQIHTHQQAMTRLFGRRAAPALDLVLCVCLFCMITVMVAGGGASIQQQFGLPAAAGSAIMAALAWLAMVCNARRIVDLVGIMTPLVMLMVTAMLAFALAHPAPPTAPPLPPPPRAAANWLASAVLYVSFNVAGAAPVLLVVGGQVAHLRTARLGGLAGGAVFGALLLGLAFVLHSQDALVHGSAVPTLRLAGRMSPLFGAALLPVILLKLYCSAVGMTYTLAVRLQSFGLPRMAAAAGIALGAWGMSQLGFVALVNRVYPAIGYFGLVLMAVILASLARRSLARPRAASA</sequence>
<dbReference type="Proteomes" id="UP001449795">
    <property type="component" value="Chromosome"/>
</dbReference>
<gene>
    <name evidence="2" type="ORF">AAC691_19755</name>
</gene>
<name>A0ABZ3D4R3_9PROT</name>
<feature type="transmembrane region" description="Helical" evidence="1">
    <location>
        <begin position="136"/>
        <end position="160"/>
    </location>
</feature>
<evidence type="ECO:0008006" key="4">
    <source>
        <dbReference type="Google" id="ProtNLM"/>
    </source>
</evidence>
<keyword evidence="3" id="KW-1185">Reference proteome</keyword>
<feature type="transmembrane region" description="Helical" evidence="1">
    <location>
        <begin position="214"/>
        <end position="235"/>
    </location>
</feature>
<feature type="transmembrane region" description="Helical" evidence="1">
    <location>
        <begin position="255"/>
        <end position="283"/>
    </location>
</feature>
<evidence type="ECO:0000313" key="3">
    <source>
        <dbReference type="Proteomes" id="UP001449795"/>
    </source>
</evidence>
<accession>A0ABZ3D4R3</accession>
<dbReference type="PANTHER" id="PTHR37814:SF1">
    <property type="entry name" value="MEMBRANE PROTEIN"/>
    <property type="match status" value="1"/>
</dbReference>
<dbReference type="EMBL" id="CP152276">
    <property type="protein sequence ID" value="XAE42461.1"/>
    <property type="molecule type" value="Genomic_DNA"/>
</dbReference>
<proteinExistence type="predicted"/>
<evidence type="ECO:0000313" key="2">
    <source>
        <dbReference type="EMBL" id="XAE42461.1"/>
    </source>
</evidence>
<reference evidence="2 3" key="1">
    <citation type="submission" date="2024-04" db="EMBL/GenBank/DDBJ databases">
        <title>Complete genome sequence of Nguyenibacter vanlangesis HBCM-1154, a strain capable of nitrogen fixation, IAA production, and phosphorus solubilization isolated from sugarcane soil.</title>
        <authorList>
            <person name="MY HANH P."/>
        </authorList>
    </citation>
    <scope>NUCLEOTIDE SEQUENCE [LARGE SCALE GENOMIC DNA]</scope>
    <source>
        <strain evidence="2 3">HBCM 1154</strain>
    </source>
</reference>
<feature type="transmembrane region" description="Helical" evidence="1">
    <location>
        <begin position="33"/>
        <end position="58"/>
    </location>
</feature>
<feature type="transmembrane region" description="Helical" evidence="1">
    <location>
        <begin position="180"/>
        <end position="202"/>
    </location>
</feature>
<evidence type="ECO:0000256" key="1">
    <source>
        <dbReference type="SAM" id="Phobius"/>
    </source>
</evidence>
<feature type="transmembrane region" description="Helical" evidence="1">
    <location>
        <begin position="110"/>
        <end position="129"/>
    </location>
</feature>
<dbReference type="RefSeq" id="WP_342628199.1">
    <property type="nucleotide sequence ID" value="NZ_CP152276.1"/>
</dbReference>
<dbReference type="InterPro" id="IPR038728">
    <property type="entry name" value="YkvI-like"/>
</dbReference>
<feature type="transmembrane region" description="Helical" evidence="1">
    <location>
        <begin position="322"/>
        <end position="339"/>
    </location>
</feature>
<feature type="transmembrane region" description="Helical" evidence="1">
    <location>
        <begin position="295"/>
        <end position="316"/>
    </location>
</feature>
<keyword evidence="1" id="KW-1133">Transmembrane helix</keyword>
<dbReference type="PANTHER" id="PTHR37814">
    <property type="entry name" value="CONSERVED MEMBRANE PROTEIN"/>
    <property type="match status" value="1"/>
</dbReference>
<feature type="transmembrane region" description="Helical" evidence="1">
    <location>
        <begin position="79"/>
        <end position="104"/>
    </location>
</feature>
<organism evidence="2 3">
    <name type="scientific">Nguyenibacter vanlangensis</name>
    <dbReference type="NCBI Taxonomy" id="1216886"/>
    <lineage>
        <taxon>Bacteria</taxon>
        <taxon>Pseudomonadati</taxon>
        <taxon>Pseudomonadota</taxon>
        <taxon>Alphaproteobacteria</taxon>
        <taxon>Acetobacterales</taxon>
        <taxon>Acetobacteraceae</taxon>
        <taxon>Nguyenibacter</taxon>
    </lineage>
</organism>